<evidence type="ECO:0000313" key="5">
    <source>
        <dbReference type="Proteomes" id="UP000594364"/>
    </source>
</evidence>
<comment type="similarity">
    <text evidence="1">Belongs to the amidase family.</text>
</comment>
<evidence type="ECO:0000259" key="3">
    <source>
        <dbReference type="Pfam" id="PF01425"/>
    </source>
</evidence>
<organism evidence="4 5">
    <name type="scientific">Epichloe festucae (strain Fl1)</name>
    <dbReference type="NCBI Taxonomy" id="877507"/>
    <lineage>
        <taxon>Eukaryota</taxon>
        <taxon>Fungi</taxon>
        <taxon>Dikarya</taxon>
        <taxon>Ascomycota</taxon>
        <taxon>Pezizomycotina</taxon>
        <taxon>Sordariomycetes</taxon>
        <taxon>Hypocreomycetidae</taxon>
        <taxon>Hypocreales</taxon>
        <taxon>Clavicipitaceae</taxon>
        <taxon>Epichloe</taxon>
    </lineage>
</organism>
<dbReference type="InterPro" id="IPR023631">
    <property type="entry name" value="Amidase_dom"/>
</dbReference>
<dbReference type="SUPFAM" id="SSF75304">
    <property type="entry name" value="Amidase signature (AS) enzymes"/>
    <property type="match status" value="1"/>
</dbReference>
<keyword evidence="5" id="KW-1185">Reference proteome</keyword>
<sequence>MFATPFPTSQNWGLCKGKAEIWSEMNGVSWQGIAERFQKQRASATPTRWTIPPLKLDETIRSTTRPIDLLPRLLSHDETQITALGAAELAAKIRNRELSCIQITEAFCHQAAVAQQLTNCLTEIFFCEAMEHARQLDDIIKTTGKPIGPLHGVPISIEDSINIKGQYTTAGYIAFARNTVKHRDAPLVADLRKAGAVLFCKTNIPQCMMMLEAVNNIYGRTVNPWNNKLSPGGSSGGEGALIAMHGSPLGVGSDLSGSIRVPAAFCGLYGFKPSAKRLSTGGLECPHMGQGSIAAAAGPLGHNVDDLELFMQVCCDAKPWLREPLLRLPWASQTSQMKNRTLRLGVMLWDEVVMPHPSITRVIQEVAQKLKLAGHDVFEFKPHDHKRAWDEIILPLFFTDGGRDIKQTLFAGNEPILPSAKRLLDDAIVKERSLSEIGKLNIARDVYRAEYLQKWAETAQSSSSGEPMDVLICPVSSVLGLPHDVKPWWGYCSQWNLLDYPSGVVPAGRVLGTDAYPEGYEPVNELDRENMDLYNNGLYVDLPVAIQIVAPNLEDEKLLGAIKVVDSVIKS</sequence>
<reference evidence="4 5" key="1">
    <citation type="journal article" date="2018" name="PLoS Genet.">
        <title>Repeat elements organise 3D genome structure and mediate transcription in the filamentous fungus Epichloe festucae.</title>
        <authorList>
            <person name="Winter D.J."/>
            <person name="Ganley A.R.D."/>
            <person name="Young C.A."/>
            <person name="Liachko I."/>
            <person name="Schardl C.L."/>
            <person name="Dupont P.Y."/>
            <person name="Berry D."/>
            <person name="Ram A."/>
            <person name="Scott B."/>
            <person name="Cox M.P."/>
        </authorList>
    </citation>
    <scope>NUCLEOTIDE SEQUENCE [LARGE SCALE GENOMIC DNA]</scope>
    <source>
        <strain evidence="4 5">Fl1</strain>
    </source>
</reference>
<dbReference type="EMBL" id="CP031389">
    <property type="protein sequence ID" value="QPH10428.1"/>
    <property type="molecule type" value="Genomic_DNA"/>
</dbReference>
<keyword evidence="2" id="KW-0378">Hydrolase</keyword>
<dbReference type="InterPro" id="IPR036928">
    <property type="entry name" value="AS_sf"/>
</dbReference>
<name>A0A7U3PZY8_EPIFF</name>
<feature type="domain" description="Amidase" evidence="3">
    <location>
        <begin position="103"/>
        <end position="559"/>
    </location>
</feature>
<evidence type="ECO:0000256" key="1">
    <source>
        <dbReference type="ARBA" id="ARBA00009199"/>
    </source>
</evidence>
<accession>A0A7U3PZY8</accession>
<dbReference type="Pfam" id="PF01425">
    <property type="entry name" value="Amidase"/>
    <property type="match status" value="1"/>
</dbReference>
<dbReference type="Proteomes" id="UP000594364">
    <property type="component" value="Chromosome 5"/>
</dbReference>
<proteinExistence type="inferred from homology"/>
<dbReference type="PANTHER" id="PTHR46072">
    <property type="entry name" value="AMIDASE-RELATED-RELATED"/>
    <property type="match status" value="1"/>
</dbReference>
<dbReference type="Gene3D" id="3.90.1300.10">
    <property type="entry name" value="Amidase signature (AS) domain"/>
    <property type="match status" value="1"/>
</dbReference>
<evidence type="ECO:0000313" key="4">
    <source>
        <dbReference type="EMBL" id="QPH10428.1"/>
    </source>
</evidence>
<protein>
    <recommendedName>
        <fullName evidence="3">Amidase domain-containing protein</fullName>
    </recommendedName>
</protein>
<dbReference type="GO" id="GO:0016787">
    <property type="term" value="F:hydrolase activity"/>
    <property type="evidence" value="ECO:0007669"/>
    <property type="project" value="UniProtKB-KW"/>
</dbReference>
<evidence type="ECO:0000256" key="2">
    <source>
        <dbReference type="ARBA" id="ARBA00022801"/>
    </source>
</evidence>
<dbReference type="PIRSF" id="PIRSF001221">
    <property type="entry name" value="Amidase_fungi"/>
    <property type="match status" value="1"/>
</dbReference>
<dbReference type="AlphaFoldDB" id="A0A7U3PZY8"/>
<dbReference type="OrthoDB" id="6428749at2759"/>
<gene>
    <name evidence="4" type="ORF">C2857_001737</name>
</gene>